<dbReference type="AlphaFoldDB" id="A0A644WHE1"/>
<proteinExistence type="predicted"/>
<comment type="caution">
    <text evidence="1">The sequence shown here is derived from an EMBL/GenBank/DDBJ whole genome shotgun (WGS) entry which is preliminary data.</text>
</comment>
<accession>A0A644WHE1</accession>
<sequence length="143" mass="15813">MASTDQIGAAVRMNICYLPPKFSPGEKALVLVSHAPEIEPGELVKIVKLWTGNLCAVELPDGKIHRWFAAFELCPEDRFASCPFEPGKYATVTSNEGHGNPPHVKVGTKVKIVRCFPTSFYDSILENGDYHRWLAGFELAKPV</sequence>
<organism evidence="1">
    <name type="scientific">bioreactor metagenome</name>
    <dbReference type="NCBI Taxonomy" id="1076179"/>
    <lineage>
        <taxon>unclassified sequences</taxon>
        <taxon>metagenomes</taxon>
        <taxon>ecological metagenomes</taxon>
    </lineage>
</organism>
<reference evidence="1" key="1">
    <citation type="submission" date="2019-08" db="EMBL/GenBank/DDBJ databases">
        <authorList>
            <person name="Kucharzyk K."/>
            <person name="Murdoch R.W."/>
            <person name="Higgins S."/>
            <person name="Loffler F."/>
        </authorList>
    </citation>
    <scope>NUCLEOTIDE SEQUENCE</scope>
</reference>
<evidence type="ECO:0000313" key="1">
    <source>
        <dbReference type="EMBL" id="MPM02997.1"/>
    </source>
</evidence>
<name>A0A644WHE1_9ZZZZ</name>
<dbReference type="EMBL" id="VSSQ01000914">
    <property type="protein sequence ID" value="MPM02997.1"/>
    <property type="molecule type" value="Genomic_DNA"/>
</dbReference>
<gene>
    <name evidence="1" type="ORF">SDC9_49256</name>
</gene>
<protein>
    <submittedName>
        <fullName evidence="1">Uncharacterized protein</fullName>
    </submittedName>
</protein>